<sequence>MAAAVVDTVVEDMVGSQEAVADMMTEEDINLVDLSPRGVTVVVVVVDLVAMERILTNKPNLRKRGNSSFHNFYVIKNSIRRALLSLKIIFVFVLVQYLY</sequence>
<name>A0A1Y1K0A6_PHOPY</name>
<evidence type="ECO:0000313" key="2">
    <source>
        <dbReference type="EMBL" id="JAV54952.1"/>
    </source>
</evidence>
<keyword evidence="1" id="KW-1133">Transmembrane helix</keyword>
<keyword evidence="1" id="KW-0472">Membrane</keyword>
<reference evidence="2" key="1">
    <citation type="journal article" date="2016" name="Sci. Rep.">
        <title>Molecular characterization of firefly nuptial gifts: a multi-omics approach sheds light on postcopulatory sexual selection.</title>
        <authorList>
            <person name="Al-Wathiqui N."/>
            <person name="Fallon T.R."/>
            <person name="South A."/>
            <person name="Weng J.K."/>
            <person name="Lewis S.M."/>
        </authorList>
    </citation>
    <scope>NUCLEOTIDE SEQUENCE</scope>
</reference>
<keyword evidence="1" id="KW-0812">Transmembrane</keyword>
<accession>A0A1Y1K0A6</accession>
<dbReference type="EMBL" id="GEZM01096359">
    <property type="protein sequence ID" value="JAV54952.1"/>
    <property type="molecule type" value="Transcribed_RNA"/>
</dbReference>
<evidence type="ECO:0000256" key="1">
    <source>
        <dbReference type="SAM" id="Phobius"/>
    </source>
</evidence>
<proteinExistence type="predicted"/>
<feature type="transmembrane region" description="Helical" evidence="1">
    <location>
        <begin position="82"/>
        <end position="98"/>
    </location>
</feature>
<organism evidence="2">
    <name type="scientific">Photinus pyralis</name>
    <name type="common">Common eastern firefly</name>
    <name type="synonym">Lampyris pyralis</name>
    <dbReference type="NCBI Taxonomy" id="7054"/>
    <lineage>
        <taxon>Eukaryota</taxon>
        <taxon>Metazoa</taxon>
        <taxon>Ecdysozoa</taxon>
        <taxon>Arthropoda</taxon>
        <taxon>Hexapoda</taxon>
        <taxon>Insecta</taxon>
        <taxon>Pterygota</taxon>
        <taxon>Neoptera</taxon>
        <taxon>Endopterygota</taxon>
        <taxon>Coleoptera</taxon>
        <taxon>Polyphaga</taxon>
        <taxon>Elateriformia</taxon>
        <taxon>Elateroidea</taxon>
        <taxon>Lampyridae</taxon>
        <taxon>Lampyrinae</taxon>
        <taxon>Photinus</taxon>
    </lineage>
</organism>
<protein>
    <submittedName>
        <fullName evidence="2">Uncharacterized protein</fullName>
    </submittedName>
</protein>
<dbReference type="AlphaFoldDB" id="A0A1Y1K0A6"/>